<protein>
    <submittedName>
        <fullName evidence="2">Uncharacterized protein</fullName>
    </submittedName>
</protein>
<feature type="region of interest" description="Disordered" evidence="1">
    <location>
        <begin position="100"/>
        <end position="144"/>
    </location>
</feature>
<evidence type="ECO:0000313" key="3">
    <source>
        <dbReference type="Proteomes" id="UP000235371"/>
    </source>
</evidence>
<keyword evidence="3" id="KW-1185">Reference proteome</keyword>
<evidence type="ECO:0000313" key="2">
    <source>
        <dbReference type="EMBL" id="PMD58387.1"/>
    </source>
</evidence>
<dbReference type="InParanoid" id="A0A2J6T5U4"/>
<name>A0A2J6T5U4_9HELO</name>
<dbReference type="GeneID" id="36580851"/>
<dbReference type="AlphaFoldDB" id="A0A2J6T5U4"/>
<feature type="compositionally biased region" description="Polar residues" evidence="1">
    <location>
        <begin position="105"/>
        <end position="114"/>
    </location>
</feature>
<sequence>MPPTPPAAMEFPSGRKRSCGNVQVNREVTVKRARRTPCNEISLTDKQQLIIELAAKTFQISPDGLLDAINDLKASSRLRAPDSSSHRQPSMPLTMEEELFESAGPSLTQSSSEGSPPVDNLTPAQTQGHQIGAASGMRPTSAKRDPLFGFQLEHGPWRDCFASLFPFEQQRPDISGGASQSGCSLSIPIS</sequence>
<reference evidence="2 3" key="1">
    <citation type="submission" date="2016-04" db="EMBL/GenBank/DDBJ databases">
        <title>A degradative enzymes factory behind the ericoid mycorrhizal symbiosis.</title>
        <authorList>
            <consortium name="DOE Joint Genome Institute"/>
            <person name="Martino E."/>
            <person name="Morin E."/>
            <person name="Grelet G."/>
            <person name="Kuo A."/>
            <person name="Kohler A."/>
            <person name="Daghino S."/>
            <person name="Barry K."/>
            <person name="Choi C."/>
            <person name="Cichocki N."/>
            <person name="Clum A."/>
            <person name="Copeland A."/>
            <person name="Hainaut M."/>
            <person name="Haridas S."/>
            <person name="Labutti K."/>
            <person name="Lindquist E."/>
            <person name="Lipzen A."/>
            <person name="Khouja H.-R."/>
            <person name="Murat C."/>
            <person name="Ohm R."/>
            <person name="Olson A."/>
            <person name="Spatafora J."/>
            <person name="Veneault-Fourrey C."/>
            <person name="Henrissat B."/>
            <person name="Grigoriev I."/>
            <person name="Martin F."/>
            <person name="Perotto S."/>
        </authorList>
    </citation>
    <scope>NUCLEOTIDE SEQUENCE [LARGE SCALE GENOMIC DNA]</scope>
    <source>
        <strain evidence="2 3">E</strain>
    </source>
</reference>
<dbReference type="EMBL" id="KZ613822">
    <property type="protein sequence ID" value="PMD58387.1"/>
    <property type="molecule type" value="Genomic_DNA"/>
</dbReference>
<dbReference type="RefSeq" id="XP_024735291.1">
    <property type="nucleotide sequence ID" value="XM_024872771.1"/>
</dbReference>
<accession>A0A2J6T5U4</accession>
<dbReference type="Proteomes" id="UP000235371">
    <property type="component" value="Unassembled WGS sequence"/>
</dbReference>
<evidence type="ECO:0000256" key="1">
    <source>
        <dbReference type="SAM" id="MobiDB-lite"/>
    </source>
</evidence>
<proteinExistence type="predicted"/>
<gene>
    <name evidence="2" type="ORF">K444DRAFT_431694</name>
</gene>
<organism evidence="2 3">
    <name type="scientific">Hyaloscypha bicolor E</name>
    <dbReference type="NCBI Taxonomy" id="1095630"/>
    <lineage>
        <taxon>Eukaryota</taxon>
        <taxon>Fungi</taxon>
        <taxon>Dikarya</taxon>
        <taxon>Ascomycota</taxon>
        <taxon>Pezizomycotina</taxon>
        <taxon>Leotiomycetes</taxon>
        <taxon>Helotiales</taxon>
        <taxon>Hyaloscyphaceae</taxon>
        <taxon>Hyaloscypha</taxon>
        <taxon>Hyaloscypha bicolor</taxon>
    </lineage>
</organism>